<keyword evidence="2" id="KW-1185">Reference proteome</keyword>
<name>A0ABV8UQE5_9BACL</name>
<gene>
    <name evidence="1" type="ORF">ACFO0S_00350</name>
</gene>
<evidence type="ECO:0000313" key="2">
    <source>
        <dbReference type="Proteomes" id="UP001595733"/>
    </source>
</evidence>
<dbReference type="RefSeq" id="WP_378138963.1">
    <property type="nucleotide sequence ID" value="NZ_JBHSEF010000006.1"/>
</dbReference>
<protein>
    <recommendedName>
        <fullName evidence="3">Transposase</fullName>
    </recommendedName>
</protein>
<sequence>MKRKEKEAYWLAKIEEYRVSGLSLVEWCETGEEVSVHNMKYWLRKQSPINRDSNQETNWVSCVIEEPKENSISLRINQVDIEVTSGYDETLLLQVIRTLRLV</sequence>
<comment type="caution">
    <text evidence="1">The sequence shown here is derived from an EMBL/GenBank/DDBJ whole genome shotgun (WGS) entry which is preliminary data.</text>
</comment>
<evidence type="ECO:0008006" key="3">
    <source>
        <dbReference type="Google" id="ProtNLM"/>
    </source>
</evidence>
<evidence type="ECO:0000313" key="1">
    <source>
        <dbReference type="EMBL" id="MFC4353511.1"/>
    </source>
</evidence>
<accession>A0ABV8UQE5</accession>
<dbReference type="EMBL" id="JBHSEF010000006">
    <property type="protein sequence ID" value="MFC4353511.1"/>
    <property type="molecule type" value="Genomic_DNA"/>
</dbReference>
<proteinExistence type="predicted"/>
<organism evidence="1 2">
    <name type="scientific">Chryseomicrobium palamuruense</name>
    <dbReference type="NCBI Taxonomy" id="682973"/>
    <lineage>
        <taxon>Bacteria</taxon>
        <taxon>Bacillati</taxon>
        <taxon>Bacillota</taxon>
        <taxon>Bacilli</taxon>
        <taxon>Bacillales</taxon>
        <taxon>Caryophanaceae</taxon>
        <taxon>Chryseomicrobium</taxon>
    </lineage>
</organism>
<dbReference type="Proteomes" id="UP001595733">
    <property type="component" value="Unassembled WGS sequence"/>
</dbReference>
<reference evidence="2" key="1">
    <citation type="journal article" date="2019" name="Int. J. Syst. Evol. Microbiol.">
        <title>The Global Catalogue of Microorganisms (GCM) 10K type strain sequencing project: providing services to taxonomists for standard genome sequencing and annotation.</title>
        <authorList>
            <consortium name="The Broad Institute Genomics Platform"/>
            <consortium name="The Broad Institute Genome Sequencing Center for Infectious Disease"/>
            <person name="Wu L."/>
            <person name="Ma J."/>
        </authorList>
    </citation>
    <scope>NUCLEOTIDE SEQUENCE [LARGE SCALE GENOMIC DNA]</scope>
    <source>
        <strain evidence="2">CCUG 50353</strain>
    </source>
</reference>
<dbReference type="NCBIfam" id="NF047593">
    <property type="entry name" value="IS66_ISAeme5_TnpA"/>
    <property type="match status" value="1"/>
</dbReference>